<comment type="caution">
    <text evidence="2">Lacks conserved residue(s) required for the propagation of feature annotation.</text>
</comment>
<sequence length="232" mass="24305">MSRHHFFLTGTDTEIGKTTVSAALVHAAVQQGLTAAALKPIAAGQELREGRWVNEDVAQLHAVQNAGLLESEVGPLQLRTPCAPHLAARLEGVTLTREAVLAPLRAVLPRLQFGLVEGVGGFRVPICDGWDTADLATDLALPVILVVGLRLGCINHALLTAEAVAARGLRLAGWVANTVDGQMLQHSENLATLDALLPAPRLAAVPRLESPSPAAVAAHLDAAALQRLMTSP</sequence>
<keyword evidence="2" id="KW-0460">Magnesium</keyword>
<evidence type="ECO:0000313" key="4">
    <source>
        <dbReference type="Proteomes" id="UP001495147"/>
    </source>
</evidence>
<proteinExistence type="inferred from homology"/>
<comment type="catalytic activity">
    <reaction evidence="2">
        <text>(7R,8S)-7,8-diammoniononanoate + CO2 + ATP = (4R,5S)-dethiobiotin + ADP + phosphate + 3 H(+)</text>
        <dbReference type="Rhea" id="RHEA:15805"/>
        <dbReference type="ChEBI" id="CHEBI:15378"/>
        <dbReference type="ChEBI" id="CHEBI:16526"/>
        <dbReference type="ChEBI" id="CHEBI:30616"/>
        <dbReference type="ChEBI" id="CHEBI:43474"/>
        <dbReference type="ChEBI" id="CHEBI:149469"/>
        <dbReference type="ChEBI" id="CHEBI:149473"/>
        <dbReference type="ChEBI" id="CHEBI:456216"/>
        <dbReference type="EC" id="6.3.3.3"/>
    </reaction>
</comment>
<dbReference type="EC" id="6.3.3.3" evidence="2"/>
<feature type="binding site" evidence="2">
    <location>
        <begin position="177"/>
        <end position="178"/>
    </location>
    <ligand>
        <name>ATP</name>
        <dbReference type="ChEBI" id="CHEBI:30616"/>
    </ligand>
</feature>
<dbReference type="CDD" id="cd03109">
    <property type="entry name" value="DTBS"/>
    <property type="match status" value="1"/>
</dbReference>
<keyword evidence="2" id="KW-0547">Nucleotide-binding</keyword>
<keyword evidence="1 2" id="KW-0093">Biotin biosynthesis</keyword>
<dbReference type="EMBL" id="JBDPZD010000001">
    <property type="protein sequence ID" value="MEO3690802.1"/>
    <property type="molecule type" value="Genomic_DNA"/>
</dbReference>
<feature type="binding site" evidence="2">
    <location>
        <position position="117"/>
    </location>
    <ligand>
        <name>Mg(2+)</name>
        <dbReference type="ChEBI" id="CHEBI:18420"/>
    </ligand>
</feature>
<protein>
    <recommendedName>
        <fullName evidence="2">ATP-dependent dethiobiotin synthetase BioD</fullName>
        <ecNumber evidence="2">6.3.3.3</ecNumber>
    </recommendedName>
    <alternativeName>
        <fullName evidence="2">DTB synthetase</fullName>
        <shortName evidence="2">DTBS</shortName>
    </alternativeName>
    <alternativeName>
        <fullName evidence="2">Dethiobiotin synthase</fullName>
    </alternativeName>
</protein>
<gene>
    <name evidence="2 3" type="primary">bioD</name>
    <name evidence="3" type="ORF">ABDJ85_04925</name>
</gene>
<evidence type="ECO:0000256" key="1">
    <source>
        <dbReference type="ARBA" id="ARBA00022756"/>
    </source>
</evidence>
<comment type="cofactor">
    <cofactor evidence="2">
        <name>Mg(2+)</name>
        <dbReference type="ChEBI" id="CHEBI:18420"/>
    </cofactor>
</comment>
<dbReference type="HAMAP" id="MF_00336">
    <property type="entry name" value="BioD"/>
    <property type="match status" value="1"/>
</dbReference>
<keyword evidence="2" id="KW-0479">Metal-binding</keyword>
<keyword evidence="2 3" id="KW-0436">Ligase</keyword>
<feature type="binding site" evidence="2">
    <location>
        <begin position="206"/>
        <end position="208"/>
    </location>
    <ligand>
        <name>ATP</name>
        <dbReference type="ChEBI" id="CHEBI:30616"/>
    </ligand>
</feature>
<dbReference type="PANTHER" id="PTHR43210:SF5">
    <property type="entry name" value="DETHIOBIOTIN SYNTHETASE"/>
    <property type="match status" value="1"/>
</dbReference>
<dbReference type="InterPro" id="IPR027417">
    <property type="entry name" value="P-loop_NTPase"/>
</dbReference>
<dbReference type="PANTHER" id="PTHR43210">
    <property type="entry name" value="DETHIOBIOTIN SYNTHETASE"/>
    <property type="match status" value="1"/>
</dbReference>
<keyword evidence="2" id="KW-0067">ATP-binding</keyword>
<feature type="binding site" evidence="2">
    <location>
        <position position="18"/>
    </location>
    <ligand>
        <name>Mg(2+)</name>
        <dbReference type="ChEBI" id="CHEBI:18420"/>
    </ligand>
</feature>
<dbReference type="GO" id="GO:0004141">
    <property type="term" value="F:dethiobiotin synthase activity"/>
    <property type="evidence" value="ECO:0007669"/>
    <property type="project" value="UniProtKB-EC"/>
</dbReference>
<keyword evidence="4" id="KW-1185">Reference proteome</keyword>
<keyword evidence="2" id="KW-0963">Cytoplasm</keyword>
<feature type="active site" evidence="2">
    <location>
        <position position="39"/>
    </location>
</feature>
<comment type="function">
    <text evidence="2">Catalyzes a mechanistically unusual reaction, the ATP-dependent insertion of CO2 between the N7 and N8 nitrogen atoms of 7,8-diaminopelargonic acid (DAPA, also called 7,8-diammoniononanoate) to form a ureido ring.</text>
</comment>
<feature type="binding site" evidence="2">
    <location>
        <begin position="14"/>
        <end position="19"/>
    </location>
    <ligand>
        <name>ATP</name>
        <dbReference type="ChEBI" id="CHEBI:30616"/>
    </ligand>
</feature>
<comment type="subunit">
    <text evidence="2">Homodimer.</text>
</comment>
<dbReference type="PIRSF" id="PIRSF006755">
    <property type="entry name" value="DTB_synth"/>
    <property type="match status" value="1"/>
</dbReference>
<dbReference type="RefSeq" id="WP_347703622.1">
    <property type="nucleotide sequence ID" value="NZ_JBDPZD010000001.1"/>
</dbReference>
<feature type="binding site" evidence="2">
    <location>
        <position position="56"/>
    </location>
    <ligand>
        <name>ATP</name>
        <dbReference type="ChEBI" id="CHEBI:30616"/>
    </ligand>
</feature>
<organism evidence="3 4">
    <name type="scientific">Roseateles paludis</name>
    <dbReference type="NCBI Taxonomy" id="3145238"/>
    <lineage>
        <taxon>Bacteria</taxon>
        <taxon>Pseudomonadati</taxon>
        <taxon>Pseudomonadota</taxon>
        <taxon>Betaproteobacteria</taxon>
        <taxon>Burkholderiales</taxon>
        <taxon>Sphaerotilaceae</taxon>
        <taxon>Roseateles</taxon>
    </lineage>
</organism>
<dbReference type="Pfam" id="PF13500">
    <property type="entry name" value="AAA_26"/>
    <property type="match status" value="1"/>
</dbReference>
<evidence type="ECO:0000256" key="2">
    <source>
        <dbReference type="HAMAP-Rule" id="MF_00336"/>
    </source>
</evidence>
<dbReference type="InterPro" id="IPR004472">
    <property type="entry name" value="DTB_synth_BioD"/>
</dbReference>
<accession>A0ABV0FZR9</accession>
<comment type="subcellular location">
    <subcellularLocation>
        <location evidence="2">Cytoplasm</location>
    </subcellularLocation>
</comment>
<comment type="similarity">
    <text evidence="2">Belongs to the dethiobiotin synthetase family.</text>
</comment>
<comment type="pathway">
    <text evidence="2">Cofactor biosynthesis; biotin biosynthesis; biotin from 7,8-diaminononanoate: step 1/2.</text>
</comment>
<name>A0ABV0FZR9_9BURK</name>
<dbReference type="SUPFAM" id="SSF52540">
    <property type="entry name" value="P-loop containing nucleoside triphosphate hydrolases"/>
    <property type="match status" value="1"/>
</dbReference>
<dbReference type="Gene3D" id="3.40.50.300">
    <property type="entry name" value="P-loop containing nucleotide triphosphate hydrolases"/>
    <property type="match status" value="1"/>
</dbReference>
<dbReference type="NCBIfam" id="TIGR00347">
    <property type="entry name" value="bioD"/>
    <property type="match status" value="1"/>
</dbReference>
<evidence type="ECO:0000313" key="3">
    <source>
        <dbReference type="EMBL" id="MEO3690802.1"/>
    </source>
</evidence>
<dbReference type="Proteomes" id="UP001495147">
    <property type="component" value="Unassembled WGS sequence"/>
</dbReference>
<reference evidence="3 4" key="1">
    <citation type="submission" date="2024-05" db="EMBL/GenBank/DDBJ databases">
        <title>Roseateles sp. DJS-2-20 16S ribosomal RNA gene Genome sequencing and assembly.</title>
        <authorList>
            <person name="Woo H."/>
        </authorList>
    </citation>
    <scope>NUCLEOTIDE SEQUENCE [LARGE SCALE GENOMIC DNA]</scope>
    <source>
        <strain evidence="3 4">DJS-2-20</strain>
    </source>
</reference>
<feature type="binding site" evidence="2">
    <location>
        <position position="56"/>
    </location>
    <ligand>
        <name>Mg(2+)</name>
        <dbReference type="ChEBI" id="CHEBI:18420"/>
    </ligand>
</feature>
<comment type="caution">
    <text evidence="3">The sequence shown here is derived from an EMBL/GenBank/DDBJ whole genome shotgun (WGS) entry which is preliminary data.</text>
</comment>
<feature type="binding site" evidence="2">
    <location>
        <begin position="117"/>
        <end position="120"/>
    </location>
    <ligand>
        <name>ATP</name>
        <dbReference type="ChEBI" id="CHEBI:30616"/>
    </ligand>
</feature>